<dbReference type="InParanoid" id="W7X4J6"/>
<evidence type="ECO:0000313" key="2">
    <source>
        <dbReference type="Proteomes" id="UP000009168"/>
    </source>
</evidence>
<protein>
    <submittedName>
        <fullName evidence="1">Uncharacterized protein</fullName>
    </submittedName>
</protein>
<dbReference type="EMBL" id="GG662693">
    <property type="protein sequence ID" value="EWS74260.1"/>
    <property type="molecule type" value="Genomic_DNA"/>
</dbReference>
<evidence type="ECO:0000313" key="1">
    <source>
        <dbReference type="EMBL" id="EWS74260.1"/>
    </source>
</evidence>
<dbReference type="RefSeq" id="XP_012653233.1">
    <property type="nucleotide sequence ID" value="XM_012797779.1"/>
</dbReference>
<proteinExistence type="predicted"/>
<sequence length="102" mass="12561">MNMQKLLAQINRQIDSQQVNIINKNDKEIYSFCQKSYKNQQMNTNETMNKTFYKYIYIYSIKNLFDRLKEYSKQINKKTSKQKSLCKKERVKTKFYEQIEKF</sequence>
<accession>W7X4J6</accession>
<dbReference type="GeneID" id="24437737"/>
<gene>
    <name evidence="1" type="ORF">TTHERM_000191799</name>
</gene>
<dbReference type="KEGG" id="tet:TTHERM_000191799"/>
<organism evidence="1 2">
    <name type="scientific">Tetrahymena thermophila (strain SB210)</name>
    <dbReference type="NCBI Taxonomy" id="312017"/>
    <lineage>
        <taxon>Eukaryota</taxon>
        <taxon>Sar</taxon>
        <taxon>Alveolata</taxon>
        <taxon>Ciliophora</taxon>
        <taxon>Intramacronucleata</taxon>
        <taxon>Oligohymenophorea</taxon>
        <taxon>Hymenostomatida</taxon>
        <taxon>Tetrahymenina</taxon>
        <taxon>Tetrahymenidae</taxon>
        <taxon>Tetrahymena</taxon>
    </lineage>
</organism>
<name>W7X4J6_TETTS</name>
<dbReference type="Proteomes" id="UP000009168">
    <property type="component" value="Unassembled WGS sequence"/>
</dbReference>
<dbReference type="AlphaFoldDB" id="W7X4J6"/>
<reference evidence="2" key="1">
    <citation type="journal article" date="2006" name="PLoS Biol.">
        <title>Macronuclear genome sequence of the ciliate Tetrahymena thermophila, a model eukaryote.</title>
        <authorList>
            <person name="Eisen J.A."/>
            <person name="Coyne R.S."/>
            <person name="Wu M."/>
            <person name="Wu D."/>
            <person name="Thiagarajan M."/>
            <person name="Wortman J.R."/>
            <person name="Badger J.H."/>
            <person name="Ren Q."/>
            <person name="Amedeo P."/>
            <person name="Jones K.M."/>
            <person name="Tallon L.J."/>
            <person name="Delcher A.L."/>
            <person name="Salzberg S.L."/>
            <person name="Silva J.C."/>
            <person name="Haas B.J."/>
            <person name="Majoros W.H."/>
            <person name="Farzad M."/>
            <person name="Carlton J.M."/>
            <person name="Smith R.K. Jr."/>
            <person name="Garg J."/>
            <person name="Pearlman R.E."/>
            <person name="Karrer K.M."/>
            <person name="Sun L."/>
            <person name="Manning G."/>
            <person name="Elde N.C."/>
            <person name="Turkewitz A.P."/>
            <person name="Asai D.J."/>
            <person name="Wilkes D.E."/>
            <person name="Wang Y."/>
            <person name="Cai H."/>
            <person name="Collins K."/>
            <person name="Stewart B.A."/>
            <person name="Lee S.R."/>
            <person name="Wilamowska K."/>
            <person name="Weinberg Z."/>
            <person name="Ruzzo W.L."/>
            <person name="Wloga D."/>
            <person name="Gaertig J."/>
            <person name="Frankel J."/>
            <person name="Tsao C.-C."/>
            <person name="Gorovsky M.A."/>
            <person name="Keeling P.J."/>
            <person name="Waller R.F."/>
            <person name="Patron N.J."/>
            <person name="Cherry J.M."/>
            <person name="Stover N.A."/>
            <person name="Krieger C.J."/>
            <person name="del Toro C."/>
            <person name="Ryder H.F."/>
            <person name="Williamson S.C."/>
            <person name="Barbeau R.A."/>
            <person name="Hamilton E.P."/>
            <person name="Orias E."/>
        </authorList>
    </citation>
    <scope>NUCLEOTIDE SEQUENCE [LARGE SCALE GENOMIC DNA]</scope>
    <source>
        <strain evidence="2">SB210</strain>
    </source>
</reference>
<keyword evidence="2" id="KW-1185">Reference proteome</keyword>